<organism evidence="2 3">
    <name type="scientific">Byssothecium circinans</name>
    <dbReference type="NCBI Taxonomy" id="147558"/>
    <lineage>
        <taxon>Eukaryota</taxon>
        <taxon>Fungi</taxon>
        <taxon>Dikarya</taxon>
        <taxon>Ascomycota</taxon>
        <taxon>Pezizomycotina</taxon>
        <taxon>Dothideomycetes</taxon>
        <taxon>Pleosporomycetidae</taxon>
        <taxon>Pleosporales</taxon>
        <taxon>Massarineae</taxon>
        <taxon>Massarinaceae</taxon>
        <taxon>Byssothecium</taxon>
    </lineage>
</organism>
<gene>
    <name evidence="2" type="ORF">CC80DRAFT_503567</name>
</gene>
<feature type="signal peptide" evidence="1">
    <location>
        <begin position="1"/>
        <end position="18"/>
    </location>
</feature>
<dbReference type="Proteomes" id="UP000800035">
    <property type="component" value="Unassembled WGS sequence"/>
</dbReference>
<dbReference type="AlphaFoldDB" id="A0A6A5TZI2"/>
<evidence type="ECO:0000313" key="3">
    <source>
        <dbReference type="Proteomes" id="UP000800035"/>
    </source>
</evidence>
<sequence>MQFSAALVLFFAPIMALAGPIDPVAEPSNALRGKPSSSHQCSSIRELRLTPYSEKRAVPGCVVSSKLVSEWTEGGLARYRTEFTAQKIPSSDVCKVPYFQCMAMSKRRCWTRDDGVTIVDGSYAKGLSLSSYKGCLGASKQQWAKDNGCKCEGDYC</sequence>
<evidence type="ECO:0000256" key="1">
    <source>
        <dbReference type="SAM" id="SignalP"/>
    </source>
</evidence>
<keyword evidence="1" id="KW-0732">Signal</keyword>
<feature type="chain" id="PRO_5025651627" description="Ig-like domain-containing protein" evidence="1">
    <location>
        <begin position="19"/>
        <end position="156"/>
    </location>
</feature>
<evidence type="ECO:0000313" key="2">
    <source>
        <dbReference type="EMBL" id="KAF1958041.1"/>
    </source>
</evidence>
<reference evidence="2" key="1">
    <citation type="journal article" date="2020" name="Stud. Mycol.">
        <title>101 Dothideomycetes genomes: a test case for predicting lifestyles and emergence of pathogens.</title>
        <authorList>
            <person name="Haridas S."/>
            <person name="Albert R."/>
            <person name="Binder M."/>
            <person name="Bloem J."/>
            <person name="Labutti K."/>
            <person name="Salamov A."/>
            <person name="Andreopoulos B."/>
            <person name="Baker S."/>
            <person name="Barry K."/>
            <person name="Bills G."/>
            <person name="Bluhm B."/>
            <person name="Cannon C."/>
            <person name="Castanera R."/>
            <person name="Culley D."/>
            <person name="Daum C."/>
            <person name="Ezra D."/>
            <person name="Gonzalez J."/>
            <person name="Henrissat B."/>
            <person name="Kuo A."/>
            <person name="Liang C."/>
            <person name="Lipzen A."/>
            <person name="Lutzoni F."/>
            <person name="Magnuson J."/>
            <person name="Mondo S."/>
            <person name="Nolan M."/>
            <person name="Ohm R."/>
            <person name="Pangilinan J."/>
            <person name="Park H.-J."/>
            <person name="Ramirez L."/>
            <person name="Alfaro M."/>
            <person name="Sun H."/>
            <person name="Tritt A."/>
            <person name="Yoshinaga Y."/>
            <person name="Zwiers L.-H."/>
            <person name="Turgeon B."/>
            <person name="Goodwin S."/>
            <person name="Spatafora J."/>
            <person name="Crous P."/>
            <person name="Grigoriev I."/>
        </authorList>
    </citation>
    <scope>NUCLEOTIDE SEQUENCE</scope>
    <source>
        <strain evidence="2">CBS 675.92</strain>
    </source>
</reference>
<dbReference type="OrthoDB" id="3770113at2759"/>
<accession>A0A6A5TZI2</accession>
<name>A0A6A5TZI2_9PLEO</name>
<keyword evidence="3" id="KW-1185">Reference proteome</keyword>
<evidence type="ECO:0008006" key="4">
    <source>
        <dbReference type="Google" id="ProtNLM"/>
    </source>
</evidence>
<protein>
    <recommendedName>
        <fullName evidence="4">Ig-like domain-containing protein</fullName>
    </recommendedName>
</protein>
<dbReference type="EMBL" id="ML976988">
    <property type="protein sequence ID" value="KAF1958041.1"/>
    <property type="molecule type" value="Genomic_DNA"/>
</dbReference>
<proteinExistence type="predicted"/>